<dbReference type="EMBL" id="QMDW01000001">
    <property type="protein sequence ID" value="RJX51777.1"/>
    <property type="molecule type" value="Genomic_DNA"/>
</dbReference>
<evidence type="ECO:0000256" key="10">
    <source>
        <dbReference type="SAM" id="MobiDB-lite"/>
    </source>
</evidence>
<dbReference type="Gene3D" id="3.60.15.10">
    <property type="entry name" value="Ribonuclease Z/Hydroxyacylglutathione hydrolase-like"/>
    <property type="match status" value="1"/>
</dbReference>
<keyword evidence="12" id="KW-1185">Reference proteome</keyword>
<dbReference type="RefSeq" id="WP_120082492.1">
    <property type="nucleotide sequence ID" value="NZ_QMDW01000001.1"/>
</dbReference>
<comment type="similarity">
    <text evidence="9">Belongs to the RNase Z family.</text>
</comment>
<evidence type="ECO:0000256" key="9">
    <source>
        <dbReference type="HAMAP-Rule" id="MF_01818"/>
    </source>
</evidence>
<keyword evidence="8" id="KW-0862">Zinc</keyword>
<keyword evidence="3 9" id="KW-0819">tRNA processing</keyword>
<evidence type="ECO:0000313" key="12">
    <source>
        <dbReference type="Proteomes" id="UP000281564"/>
    </source>
</evidence>
<protein>
    <recommendedName>
        <fullName evidence="9">Ribonuclease Z</fullName>
        <shortName evidence="9">RNase Z</shortName>
        <ecNumber evidence="9">3.1.26.11</ecNumber>
    </recommendedName>
    <alternativeName>
        <fullName evidence="9">tRNA 3 endonuclease</fullName>
    </alternativeName>
    <alternativeName>
        <fullName evidence="9">tRNase Z</fullName>
    </alternativeName>
</protein>
<comment type="cofactor">
    <cofactor evidence="1">
        <name>Zn(2+)</name>
        <dbReference type="ChEBI" id="CHEBI:29105"/>
    </cofactor>
</comment>
<comment type="catalytic activity">
    <reaction evidence="9">
        <text>Endonucleolytic cleavage of RNA, removing extra 3' nucleotides from tRNA precursor, generating 3' termini of tRNAs. A 3'-hydroxy group is left at the tRNA terminus and a 5'-phosphoryl group is left at the trailer molecule.</text>
        <dbReference type="EC" id="3.1.26.11"/>
    </reaction>
</comment>
<dbReference type="Proteomes" id="UP000281564">
    <property type="component" value="Unassembled WGS sequence"/>
</dbReference>
<sequence>MRVTAVGTSGGLPTATYGTSCVYMELFGDRILLDCGEGTQQRLMRYDSSPNVDAILVSHFYADHTLGIPGVVQALEMNDRKRPLRLCVPDGRIQRANDLVEGAYGHPTYPLKICGYGGDEPAMSTDNYRIQPFETEYTEHSHGFVVEETPKREFLVGRAQDLGVDPGPKYGKLQNGHSVETDDGRTVTPNDVLSEPKPGRKVVYTGDTRPIPGVVDAASDASLLVYSAMFSDSNAERARSTGHSTAAEAGQVASESDSDRLWLTHISPRHEGEEPTLESEAEAAFDGDVVAVRDGESTEL</sequence>
<dbReference type="CDD" id="cd07717">
    <property type="entry name" value="RNaseZ_ZiPD-like_MBL-fold"/>
    <property type="match status" value="1"/>
</dbReference>
<comment type="caution">
    <text evidence="11">The sequence shown here is derived from an EMBL/GenBank/DDBJ whole genome shotgun (WGS) entry which is preliminary data.</text>
</comment>
<keyword evidence="7 9" id="KW-0378">Hydrolase</keyword>
<keyword evidence="5" id="KW-0479">Metal-binding</keyword>
<evidence type="ECO:0000256" key="6">
    <source>
        <dbReference type="ARBA" id="ARBA00022759"/>
    </source>
</evidence>
<reference evidence="11 12" key="1">
    <citation type="submission" date="2018-06" db="EMBL/GenBank/DDBJ databases">
        <title>Halonotius sp. F13-13 a new haloarchaeeon isolated from a solar saltern from Isla Cristina, Huelva, Spain.</title>
        <authorList>
            <person name="Duran-Viseras A."/>
            <person name="Sanchez-Porro C."/>
            <person name="Ventosa A."/>
        </authorList>
    </citation>
    <scope>NUCLEOTIDE SEQUENCE [LARGE SCALE GENOMIC DNA]</scope>
    <source>
        <strain evidence="11 12">CECT 7525</strain>
    </source>
</reference>
<evidence type="ECO:0000313" key="11">
    <source>
        <dbReference type="EMBL" id="RJX51777.1"/>
    </source>
</evidence>
<dbReference type="AlphaFoldDB" id="A0A3A6QHC6"/>
<dbReference type="GO" id="GO:0042781">
    <property type="term" value="F:3'-tRNA processing endoribonuclease activity"/>
    <property type="evidence" value="ECO:0007669"/>
    <property type="project" value="UniProtKB-UniRule"/>
</dbReference>
<dbReference type="OrthoDB" id="85118at2157"/>
<dbReference type="InterPro" id="IPR013471">
    <property type="entry name" value="RNase_Z/BN"/>
</dbReference>
<proteinExistence type="inferred from homology"/>
<evidence type="ECO:0000256" key="1">
    <source>
        <dbReference type="ARBA" id="ARBA00001947"/>
    </source>
</evidence>
<dbReference type="EC" id="3.1.26.11" evidence="9"/>
<feature type="region of interest" description="Disordered" evidence="10">
    <location>
        <begin position="237"/>
        <end position="300"/>
    </location>
</feature>
<dbReference type="Pfam" id="PF23023">
    <property type="entry name" value="Anti-Pycsar_Apyc1"/>
    <property type="match status" value="1"/>
</dbReference>
<dbReference type="SUPFAM" id="SSF56281">
    <property type="entry name" value="Metallo-hydrolase/oxidoreductase"/>
    <property type="match status" value="1"/>
</dbReference>
<dbReference type="InterPro" id="IPR036866">
    <property type="entry name" value="RibonucZ/Hydroxyglut_hydro"/>
</dbReference>
<dbReference type="GO" id="GO:0046872">
    <property type="term" value="F:metal ion binding"/>
    <property type="evidence" value="ECO:0007669"/>
    <property type="project" value="UniProtKB-KW"/>
</dbReference>
<feature type="region of interest" description="Disordered" evidence="10">
    <location>
        <begin position="165"/>
        <end position="198"/>
    </location>
</feature>
<evidence type="ECO:0000256" key="7">
    <source>
        <dbReference type="ARBA" id="ARBA00022801"/>
    </source>
</evidence>
<feature type="compositionally biased region" description="Basic and acidic residues" evidence="10">
    <location>
        <begin position="257"/>
        <end position="273"/>
    </location>
</feature>
<evidence type="ECO:0000256" key="4">
    <source>
        <dbReference type="ARBA" id="ARBA00022722"/>
    </source>
</evidence>
<evidence type="ECO:0000256" key="5">
    <source>
        <dbReference type="ARBA" id="ARBA00022723"/>
    </source>
</evidence>
<organism evidence="11 12">
    <name type="scientific">Halonotius pteroides</name>
    <dbReference type="NCBI Taxonomy" id="268735"/>
    <lineage>
        <taxon>Archaea</taxon>
        <taxon>Methanobacteriati</taxon>
        <taxon>Methanobacteriota</taxon>
        <taxon>Stenosarchaea group</taxon>
        <taxon>Halobacteria</taxon>
        <taxon>Halobacteriales</taxon>
        <taxon>Haloferacaceae</taxon>
        <taxon>Halonotius</taxon>
    </lineage>
</organism>
<comment type="subunit">
    <text evidence="2 9">Homodimer.</text>
</comment>
<comment type="function">
    <text evidence="9">Zinc phosphodiesterase, which displays some tRNA 3'-processing endonuclease activity. Probably involved in tRNA maturation, by removing a 3'-trailer from precursor tRNA.</text>
</comment>
<keyword evidence="4 9" id="KW-0540">Nuclease</keyword>
<keyword evidence="6 9" id="KW-0255">Endonuclease</keyword>
<dbReference type="PANTHER" id="PTHR46018">
    <property type="entry name" value="ZINC PHOSPHODIESTERASE ELAC PROTEIN 1"/>
    <property type="match status" value="1"/>
</dbReference>
<feature type="active site" description="Proton acceptor" evidence="9">
    <location>
        <position position="63"/>
    </location>
</feature>
<feature type="compositionally biased region" description="Acidic residues" evidence="10">
    <location>
        <begin position="274"/>
        <end position="285"/>
    </location>
</feature>
<dbReference type="HAMAP" id="MF_01818">
    <property type="entry name" value="RNase_Z_BN"/>
    <property type="match status" value="1"/>
</dbReference>
<accession>A0A3A6QHC6</accession>
<comment type="caution">
    <text evidence="9">Lacks conserved residue(s) required for the propagation of feature annotation.</text>
</comment>
<evidence type="ECO:0000256" key="2">
    <source>
        <dbReference type="ARBA" id="ARBA00011738"/>
    </source>
</evidence>
<dbReference type="PANTHER" id="PTHR46018:SF2">
    <property type="entry name" value="ZINC PHOSPHODIESTERASE ELAC PROTEIN 1"/>
    <property type="match status" value="1"/>
</dbReference>
<gene>
    <name evidence="9" type="primary">rnz</name>
    <name evidence="11" type="ORF">DP106_00195</name>
</gene>
<feature type="compositionally biased region" description="Basic and acidic residues" evidence="10">
    <location>
        <begin position="291"/>
        <end position="300"/>
    </location>
</feature>
<evidence type="ECO:0000256" key="3">
    <source>
        <dbReference type="ARBA" id="ARBA00022694"/>
    </source>
</evidence>
<evidence type="ECO:0000256" key="8">
    <source>
        <dbReference type="ARBA" id="ARBA00022833"/>
    </source>
</evidence>
<name>A0A3A6QHC6_9EURY</name>